<keyword evidence="3" id="KW-1133">Transmembrane helix</keyword>
<keyword evidence="6" id="KW-1185">Reference proteome</keyword>
<evidence type="ECO:0000313" key="5">
    <source>
        <dbReference type="EMBL" id="KIL54761.1"/>
    </source>
</evidence>
<dbReference type="Gene3D" id="1.10.510.10">
    <property type="entry name" value="Transferase(Phosphotransferase) domain 1"/>
    <property type="match status" value="1"/>
</dbReference>
<accession>A0A0C2WDT1</accession>
<feature type="transmembrane region" description="Helical" evidence="3">
    <location>
        <begin position="71"/>
        <end position="92"/>
    </location>
</feature>
<gene>
    <name evidence="5" type="ORF">M378DRAFT_28673</name>
</gene>
<keyword evidence="3" id="KW-0472">Membrane</keyword>
<dbReference type="Proteomes" id="UP000054549">
    <property type="component" value="Unassembled WGS sequence"/>
</dbReference>
<dbReference type="Pfam" id="PF24883">
    <property type="entry name" value="NPHP3_N"/>
    <property type="match status" value="1"/>
</dbReference>
<dbReference type="STRING" id="946122.A0A0C2WDT1"/>
<evidence type="ECO:0000256" key="3">
    <source>
        <dbReference type="SAM" id="Phobius"/>
    </source>
</evidence>
<proteinExistence type="predicted"/>
<dbReference type="PANTHER" id="PTHR10039">
    <property type="entry name" value="AMELOGENIN"/>
    <property type="match status" value="1"/>
</dbReference>
<dbReference type="InterPro" id="IPR011009">
    <property type="entry name" value="Kinase-like_dom_sf"/>
</dbReference>
<dbReference type="InterPro" id="IPR007111">
    <property type="entry name" value="NACHT_NTPase"/>
</dbReference>
<feature type="domain" description="NACHT" evidence="4">
    <location>
        <begin position="159"/>
        <end position="308"/>
    </location>
</feature>
<sequence length="934" mass="106532">MSFGTSSNDDLESNLAKDPSALSIGETDRDAADPSRNTQGSRISNVFPNATNFKIEGSQRFNNFNFECGRVGGLLFFLIAVVFASACFHVYLTANNPATKRIQEEIIMSGLGRLEPFVSHEAINGSSKHHPKRQVHPGTRERVLSQIKVWIDNPSTTERILWLHGPAGVGKSTIAQTIAHSYTTEKIPANFFFFHSDSSRNNGNRLFTTLAWKFASSIPDIKRHIVRSLNKDPDLGTKDVETQFQELIVRPFEALPQLSDMVVVIDGIDEASYNGRLDTDLQERVLKVIGNAVTNIRVPLRFLISGRPETHIQDTINHFRHHTLSIDLAKCADADRDIERYLKAKFDDIAKGRNIDPVKWPSQEIIQKLVFKASGQFMYASTVVKFVGDKDNSAKTQLDIVLGLKPRTTTQPFAELDRLYIAILERQSDQKFLKTFLASLVAHHSISGHRPLTHRVVGGPITLLPSSCSYPHLRRGYGILMDVPEEELRLKLRNMRSLLKFTPRDIGLHQRFFLEFLQDPSRSGQYNISTKSAARQYLVLAIDSLVRSSSLVNEQHDDHPPVPEIVKMFGNYPSYFDTVLFREDWRGVVRPLLELQDRLLKLPNFTIPRNECTIFHIVHRLLLHYSYRQLFLDTSEGYHGSSLLTYFRDLTGIFGLMNNLRHSNPEEIAMKVHSWSEAQQLMDRIDHIVNGKYLLTSLFTADATRKATQLALEIHTRVPVLPKSFSSITYAGAPHHIPVLCWPCDLEALCRLWLISNFLDHRHIFSAFGSNSATRVRGVSDNNWDPIHSWRQSTDPSSNGIIFVMLNLARAIQYLHSMEIVLSDSIRLDDIYVDSRFHVRISSMELVWSIDGHSSQEVGQRYETDIYMFGYFFCMMYFDAELACTTSSSRPSLYKPESSVRWSVWRLIQRCFSAEGKPTINEVVQEMESWRVEL</sequence>
<dbReference type="PROSITE" id="PS50837">
    <property type="entry name" value="NACHT"/>
    <property type="match status" value="1"/>
</dbReference>
<dbReference type="OrthoDB" id="5967843at2759"/>
<dbReference type="SUPFAM" id="SSF56112">
    <property type="entry name" value="Protein kinase-like (PK-like)"/>
    <property type="match status" value="1"/>
</dbReference>
<dbReference type="HOGENOM" id="CLU_000288_6_10_1"/>
<dbReference type="Gene3D" id="3.40.50.300">
    <property type="entry name" value="P-loop containing nucleotide triphosphate hydrolases"/>
    <property type="match status" value="1"/>
</dbReference>
<feature type="compositionally biased region" description="Polar residues" evidence="2">
    <location>
        <begin position="35"/>
        <end position="44"/>
    </location>
</feature>
<reference evidence="5 6" key="1">
    <citation type="submission" date="2014-04" db="EMBL/GenBank/DDBJ databases">
        <title>Evolutionary Origins and Diversification of the Mycorrhizal Mutualists.</title>
        <authorList>
            <consortium name="DOE Joint Genome Institute"/>
            <consortium name="Mycorrhizal Genomics Consortium"/>
            <person name="Kohler A."/>
            <person name="Kuo A."/>
            <person name="Nagy L.G."/>
            <person name="Floudas D."/>
            <person name="Copeland A."/>
            <person name="Barry K.W."/>
            <person name="Cichocki N."/>
            <person name="Veneault-Fourrey C."/>
            <person name="LaButti K."/>
            <person name="Lindquist E.A."/>
            <person name="Lipzen A."/>
            <person name="Lundell T."/>
            <person name="Morin E."/>
            <person name="Murat C."/>
            <person name="Riley R."/>
            <person name="Ohm R."/>
            <person name="Sun H."/>
            <person name="Tunlid A."/>
            <person name="Henrissat B."/>
            <person name="Grigoriev I.V."/>
            <person name="Hibbett D.S."/>
            <person name="Martin F."/>
        </authorList>
    </citation>
    <scope>NUCLEOTIDE SEQUENCE [LARGE SCALE GENOMIC DNA]</scope>
    <source>
        <strain evidence="5 6">Koide BX008</strain>
    </source>
</reference>
<dbReference type="EMBL" id="KN818638">
    <property type="protein sequence ID" value="KIL54761.1"/>
    <property type="molecule type" value="Genomic_DNA"/>
</dbReference>
<keyword evidence="1" id="KW-0677">Repeat</keyword>
<protein>
    <recommendedName>
        <fullName evidence="4">NACHT domain-containing protein</fullName>
    </recommendedName>
</protein>
<evidence type="ECO:0000313" key="6">
    <source>
        <dbReference type="Proteomes" id="UP000054549"/>
    </source>
</evidence>
<keyword evidence="3" id="KW-0812">Transmembrane</keyword>
<evidence type="ECO:0000256" key="2">
    <source>
        <dbReference type="SAM" id="MobiDB-lite"/>
    </source>
</evidence>
<dbReference type="AlphaFoldDB" id="A0A0C2WDT1"/>
<feature type="region of interest" description="Disordered" evidence="2">
    <location>
        <begin position="1"/>
        <end position="44"/>
    </location>
</feature>
<dbReference type="InParanoid" id="A0A0C2WDT1"/>
<evidence type="ECO:0000259" key="4">
    <source>
        <dbReference type="PROSITE" id="PS50837"/>
    </source>
</evidence>
<name>A0A0C2WDT1_AMAMK</name>
<evidence type="ECO:0000256" key="1">
    <source>
        <dbReference type="ARBA" id="ARBA00022737"/>
    </source>
</evidence>
<dbReference type="PANTHER" id="PTHR10039:SF17">
    <property type="entry name" value="FUNGAL STAND N-TERMINAL GOODBYE DOMAIN-CONTAINING PROTEIN-RELATED"/>
    <property type="match status" value="1"/>
</dbReference>
<organism evidence="5 6">
    <name type="scientific">Amanita muscaria (strain Koide BX008)</name>
    <dbReference type="NCBI Taxonomy" id="946122"/>
    <lineage>
        <taxon>Eukaryota</taxon>
        <taxon>Fungi</taxon>
        <taxon>Dikarya</taxon>
        <taxon>Basidiomycota</taxon>
        <taxon>Agaricomycotina</taxon>
        <taxon>Agaricomycetes</taxon>
        <taxon>Agaricomycetidae</taxon>
        <taxon>Agaricales</taxon>
        <taxon>Pluteineae</taxon>
        <taxon>Amanitaceae</taxon>
        <taxon>Amanita</taxon>
    </lineage>
</organism>
<dbReference type="SUPFAM" id="SSF52540">
    <property type="entry name" value="P-loop containing nucleoside triphosphate hydrolases"/>
    <property type="match status" value="1"/>
</dbReference>
<dbReference type="InterPro" id="IPR027417">
    <property type="entry name" value="P-loop_NTPase"/>
</dbReference>
<dbReference type="InterPro" id="IPR056884">
    <property type="entry name" value="NPHP3-like_N"/>
</dbReference>